<organism evidence="1 2">
    <name type="scientific">Oceanibacterium hippocampi</name>
    <dbReference type="NCBI Taxonomy" id="745714"/>
    <lineage>
        <taxon>Bacteria</taxon>
        <taxon>Pseudomonadati</taxon>
        <taxon>Pseudomonadota</taxon>
        <taxon>Alphaproteobacteria</taxon>
        <taxon>Sneathiellales</taxon>
        <taxon>Sneathiellaceae</taxon>
        <taxon>Oceanibacterium</taxon>
    </lineage>
</organism>
<name>A0A1Y5RQK3_9PROT</name>
<dbReference type="AlphaFoldDB" id="A0A1Y5RQK3"/>
<protein>
    <submittedName>
        <fullName evidence="1">Uncharacterized protein</fullName>
    </submittedName>
</protein>
<dbReference type="RefSeq" id="WP_085881943.1">
    <property type="nucleotide sequence ID" value="NZ_FWFR01000001.1"/>
</dbReference>
<evidence type="ECO:0000313" key="1">
    <source>
        <dbReference type="EMBL" id="SLN23030.1"/>
    </source>
</evidence>
<dbReference type="Proteomes" id="UP000193200">
    <property type="component" value="Unassembled WGS sequence"/>
</dbReference>
<keyword evidence="2" id="KW-1185">Reference proteome</keyword>
<gene>
    <name evidence="1" type="ORF">OCH7691_00620</name>
</gene>
<sequence>MAQDSDSPIAAPDEATQALLRQAAEIITGHLDQAWTDCERAGLDRGVFTAAMMATLMQAMQSSLGERTGDALREMVELAEQAATDRLQ</sequence>
<accession>A0A1Y5RQK3</accession>
<dbReference type="InParanoid" id="A0A1Y5RQK3"/>
<dbReference type="OrthoDB" id="9898931at2"/>
<evidence type="ECO:0000313" key="2">
    <source>
        <dbReference type="Proteomes" id="UP000193200"/>
    </source>
</evidence>
<dbReference type="EMBL" id="FWFR01000001">
    <property type="protein sequence ID" value="SLN23030.1"/>
    <property type="molecule type" value="Genomic_DNA"/>
</dbReference>
<proteinExistence type="predicted"/>
<reference evidence="1 2" key="1">
    <citation type="submission" date="2017-03" db="EMBL/GenBank/DDBJ databases">
        <authorList>
            <person name="Afonso C.L."/>
            <person name="Miller P.J."/>
            <person name="Scott M.A."/>
            <person name="Spackman E."/>
            <person name="Goraichik I."/>
            <person name="Dimitrov K.M."/>
            <person name="Suarez D.L."/>
            <person name="Swayne D.E."/>
        </authorList>
    </citation>
    <scope>NUCLEOTIDE SEQUENCE [LARGE SCALE GENOMIC DNA]</scope>
    <source>
        <strain evidence="1 2">CECT 7691</strain>
    </source>
</reference>